<dbReference type="AlphaFoldDB" id="A0A4S8FGH0"/>
<gene>
    <name evidence="2" type="ORF">E9531_00055</name>
</gene>
<feature type="transmembrane region" description="Helical" evidence="1">
    <location>
        <begin position="228"/>
        <end position="259"/>
    </location>
</feature>
<proteinExistence type="predicted"/>
<reference evidence="2 3" key="1">
    <citation type="journal article" date="2015" name="Antonie Van Leeuwenhoek">
        <title>Lampropedia puyangensis sp. nov., isolated from symptomatic bark of Populus ? euramericana canker and emended description of Lampropedia hyalina (Ehrenberg 1832) Lee et al. 2004.</title>
        <authorList>
            <person name="Li Y."/>
            <person name="Wang T."/>
            <person name="Piao C.G."/>
            <person name="Wang L.F."/>
            <person name="Tian G.Z."/>
            <person name="Zhu T.H."/>
            <person name="Guo M.W."/>
        </authorList>
    </citation>
    <scope>NUCLEOTIDE SEQUENCE [LARGE SCALE GENOMIC DNA]</scope>
    <source>
        <strain evidence="2 3">2-bin</strain>
    </source>
</reference>
<dbReference type="OrthoDB" id="9792271at2"/>
<evidence type="ECO:0000256" key="1">
    <source>
        <dbReference type="SAM" id="Phobius"/>
    </source>
</evidence>
<dbReference type="PANTHER" id="PTHR18640:SF5">
    <property type="entry name" value="SODIUM_BILE ACID COTRANSPORTER 7"/>
    <property type="match status" value="1"/>
</dbReference>
<feature type="transmembrane region" description="Helical" evidence="1">
    <location>
        <begin position="127"/>
        <end position="153"/>
    </location>
</feature>
<feature type="transmembrane region" description="Helical" evidence="1">
    <location>
        <begin position="159"/>
        <end position="182"/>
    </location>
</feature>
<feature type="transmembrane region" description="Helical" evidence="1">
    <location>
        <begin position="39"/>
        <end position="56"/>
    </location>
</feature>
<name>A0A4S8FGH0_9BURK</name>
<feature type="transmembrane region" description="Helical" evidence="1">
    <location>
        <begin position="203"/>
        <end position="222"/>
    </location>
</feature>
<keyword evidence="1" id="KW-0472">Membrane</keyword>
<dbReference type="Pfam" id="PF13593">
    <property type="entry name" value="SBF_like"/>
    <property type="match status" value="1"/>
</dbReference>
<evidence type="ECO:0000313" key="3">
    <source>
        <dbReference type="Proteomes" id="UP000308917"/>
    </source>
</evidence>
<keyword evidence="3" id="KW-1185">Reference proteome</keyword>
<keyword evidence="1" id="KW-1133">Transmembrane helix</keyword>
<dbReference type="PANTHER" id="PTHR18640">
    <property type="entry name" value="SOLUTE CARRIER FAMILY 10 MEMBER 7"/>
    <property type="match status" value="1"/>
</dbReference>
<feature type="transmembrane region" description="Helical" evidence="1">
    <location>
        <begin position="99"/>
        <end position="120"/>
    </location>
</feature>
<feature type="transmembrane region" description="Helical" evidence="1">
    <location>
        <begin position="280"/>
        <end position="300"/>
    </location>
</feature>
<dbReference type="InterPro" id="IPR038770">
    <property type="entry name" value="Na+/solute_symporter_sf"/>
</dbReference>
<organism evidence="2 3">
    <name type="scientific">Lampropedia puyangensis</name>
    <dbReference type="NCBI Taxonomy" id="1330072"/>
    <lineage>
        <taxon>Bacteria</taxon>
        <taxon>Pseudomonadati</taxon>
        <taxon>Pseudomonadota</taxon>
        <taxon>Betaproteobacteria</taxon>
        <taxon>Burkholderiales</taxon>
        <taxon>Comamonadaceae</taxon>
        <taxon>Lampropedia</taxon>
    </lineage>
</organism>
<dbReference type="Proteomes" id="UP000308917">
    <property type="component" value="Unassembled WGS sequence"/>
</dbReference>
<dbReference type="GO" id="GO:0005886">
    <property type="term" value="C:plasma membrane"/>
    <property type="evidence" value="ECO:0007669"/>
    <property type="project" value="TreeGrafter"/>
</dbReference>
<dbReference type="RefSeq" id="WP_136571702.1">
    <property type="nucleotide sequence ID" value="NZ_STFG01000001.1"/>
</dbReference>
<dbReference type="EMBL" id="STFG01000001">
    <property type="protein sequence ID" value="THU04992.1"/>
    <property type="molecule type" value="Genomic_DNA"/>
</dbReference>
<feature type="transmembrane region" description="Helical" evidence="1">
    <location>
        <begin position="68"/>
        <end position="87"/>
    </location>
</feature>
<dbReference type="PIRSF" id="PIRSF026166">
    <property type="entry name" value="UCP026166"/>
    <property type="match status" value="1"/>
</dbReference>
<dbReference type="InterPro" id="IPR016833">
    <property type="entry name" value="Put_Na-Bile_cotransptr"/>
</dbReference>
<sequence>MKIIRWLPDTFVLLILAAVLLASLLPVAGQAAQWFGYFTQAAIALLFFMHGAKLSAQQVRAGLGQWRLHLAVFACTFALFPLLGWLLRPVFSAVVGQELTLGLLFLCALPSTVQSSIAFTAMAGGNVAAAVCSAATSSLLGVFVTPLLVVLMFGVHGDFALGPAVLQVALQLLLPFALGQWARRWIGAWVQRHRSWLKQVDNSSILLVVYGSFSAAVVGGIWQRVDAWHLALLLVLCVMLLALVFAITLGLGQLCGFAWEDRKTLFFCGSKKSLTTGIPLANVLFPAVSVGLMILPTMLFHQIQLLACAYVARRWGHAGSQSQAH</sequence>
<protein>
    <submittedName>
        <fullName evidence="2">Bile acid:sodium symporter</fullName>
    </submittedName>
</protein>
<dbReference type="Gene3D" id="1.20.1530.20">
    <property type="match status" value="1"/>
</dbReference>
<evidence type="ECO:0000313" key="2">
    <source>
        <dbReference type="EMBL" id="THU04992.1"/>
    </source>
</evidence>
<keyword evidence="1" id="KW-0812">Transmembrane</keyword>
<comment type="caution">
    <text evidence="2">The sequence shown here is derived from an EMBL/GenBank/DDBJ whole genome shotgun (WGS) entry which is preliminary data.</text>
</comment>
<accession>A0A4S8FGH0</accession>